<comment type="caution">
    <text evidence="1">The sequence shown here is derived from an EMBL/GenBank/DDBJ whole genome shotgun (WGS) entry which is preliminary data.</text>
</comment>
<sequence>MRKYFIELILYVGKNNLEERLQTEFQKLEHVVIPEDKITSEINFRYAKVLSDYHRNKGKAKAAFEKNTIGDNIRFSIGKSILIDLIPIKNEL</sequence>
<evidence type="ECO:0000313" key="2">
    <source>
        <dbReference type="Proteomes" id="UP001596023"/>
    </source>
</evidence>
<keyword evidence="2" id="KW-1185">Reference proteome</keyword>
<gene>
    <name evidence="1" type="ORF">ACFO6W_10150</name>
</gene>
<protein>
    <submittedName>
        <fullName evidence="1">Uncharacterized protein</fullName>
    </submittedName>
</protein>
<evidence type="ECO:0000313" key="1">
    <source>
        <dbReference type="EMBL" id="MFC4674057.1"/>
    </source>
</evidence>
<dbReference type="Proteomes" id="UP001596023">
    <property type="component" value="Unassembled WGS sequence"/>
</dbReference>
<accession>A0ABV9KVR2</accession>
<organism evidence="1 2">
    <name type="scientific">Dysgonomonas termitidis</name>
    <dbReference type="NCBI Taxonomy" id="1516126"/>
    <lineage>
        <taxon>Bacteria</taxon>
        <taxon>Pseudomonadati</taxon>
        <taxon>Bacteroidota</taxon>
        <taxon>Bacteroidia</taxon>
        <taxon>Bacteroidales</taxon>
        <taxon>Dysgonomonadaceae</taxon>
        <taxon>Dysgonomonas</taxon>
    </lineage>
</organism>
<dbReference type="RefSeq" id="WP_379995962.1">
    <property type="nucleotide sequence ID" value="NZ_JBHSGN010000067.1"/>
</dbReference>
<reference evidence="2" key="1">
    <citation type="journal article" date="2019" name="Int. J. Syst. Evol. Microbiol.">
        <title>The Global Catalogue of Microorganisms (GCM) 10K type strain sequencing project: providing services to taxonomists for standard genome sequencing and annotation.</title>
        <authorList>
            <consortium name="The Broad Institute Genomics Platform"/>
            <consortium name="The Broad Institute Genome Sequencing Center for Infectious Disease"/>
            <person name="Wu L."/>
            <person name="Ma J."/>
        </authorList>
    </citation>
    <scope>NUCLEOTIDE SEQUENCE [LARGE SCALE GENOMIC DNA]</scope>
    <source>
        <strain evidence="2">CCUG 66188</strain>
    </source>
</reference>
<name>A0ABV9KVR2_9BACT</name>
<proteinExistence type="predicted"/>
<dbReference type="EMBL" id="JBHSGN010000067">
    <property type="protein sequence ID" value="MFC4674057.1"/>
    <property type="molecule type" value="Genomic_DNA"/>
</dbReference>